<dbReference type="Proteomes" id="UP000830395">
    <property type="component" value="Chromosome 28"/>
</dbReference>
<sequence length="125" mass="13332">MKLTVIRFRSGSIITDMSLRYTYQGDLPSDQQIIDTIKNADTGFNMTDVFVTQTATTTTLTIPTTIANISSATTKPFDTTATTKSPTVTTANTKTTITAATTTKPTVLTTTTKTPTKPTAVTTKA</sequence>
<dbReference type="EMBL" id="CM041002">
    <property type="protein sequence ID" value="MCJ8749056.1"/>
    <property type="molecule type" value="Genomic_DNA"/>
</dbReference>
<feature type="non-terminal residue" evidence="1">
    <location>
        <position position="125"/>
    </location>
</feature>
<comment type="caution">
    <text evidence="1">The sequence shown here is derived from an EMBL/GenBank/DDBJ whole genome shotgun (WGS) entry which is preliminary data.</text>
</comment>
<keyword evidence="2" id="KW-1185">Reference proteome</keyword>
<name>A0ACC5ZPK4_9TELE</name>
<gene>
    <name evidence="1" type="ORF">PDJAM_G00171790</name>
</gene>
<proteinExistence type="predicted"/>
<evidence type="ECO:0000313" key="1">
    <source>
        <dbReference type="EMBL" id="MCJ8749056.1"/>
    </source>
</evidence>
<evidence type="ECO:0000313" key="2">
    <source>
        <dbReference type="Proteomes" id="UP000830395"/>
    </source>
</evidence>
<organism evidence="1 2">
    <name type="scientific">Pangasius djambal</name>
    <dbReference type="NCBI Taxonomy" id="1691987"/>
    <lineage>
        <taxon>Eukaryota</taxon>
        <taxon>Metazoa</taxon>
        <taxon>Chordata</taxon>
        <taxon>Craniata</taxon>
        <taxon>Vertebrata</taxon>
        <taxon>Euteleostomi</taxon>
        <taxon>Actinopterygii</taxon>
        <taxon>Neopterygii</taxon>
        <taxon>Teleostei</taxon>
        <taxon>Ostariophysi</taxon>
        <taxon>Siluriformes</taxon>
        <taxon>Pangasiidae</taxon>
        <taxon>Pangasius</taxon>
    </lineage>
</organism>
<accession>A0ACC5ZPK4</accession>
<protein>
    <submittedName>
        <fullName evidence="1">Uncharacterized protein</fullName>
    </submittedName>
</protein>
<reference evidence="1" key="1">
    <citation type="submission" date="2020-02" db="EMBL/GenBank/DDBJ databases">
        <title>Genome sequencing of the panga catfish, Pangasius djambal.</title>
        <authorList>
            <person name="Wen M."/>
            <person name="Zahm M."/>
            <person name="Roques C."/>
            <person name="Cabau C."/>
            <person name="Klopp C."/>
            <person name="Donnadieu C."/>
            <person name="Jouanno E."/>
            <person name="Avarre J.-C."/>
            <person name="Campet M."/>
            <person name="Ha T."/>
            <person name="Dugue R."/>
            <person name="Lampietro C."/>
            <person name="Louis A."/>
            <person name="Herpin A."/>
            <person name="Echchiki A."/>
            <person name="Berthelot C."/>
            <person name="Parey E."/>
            <person name="Roest-Crollius H."/>
            <person name="Braasch I."/>
            <person name="Postlethwait J.H."/>
            <person name="Bobe J."/>
            <person name="Montfort J."/>
            <person name="Bouchez O."/>
            <person name="Begum T."/>
            <person name="Schartl M."/>
            <person name="Gustiano R."/>
            <person name="Guiguen Y."/>
        </authorList>
    </citation>
    <scope>NUCLEOTIDE SEQUENCE</scope>
    <source>
        <strain evidence="1">Pdj_M5554</strain>
    </source>
</reference>